<dbReference type="GO" id="GO:0005886">
    <property type="term" value="C:plasma membrane"/>
    <property type="evidence" value="ECO:0007669"/>
    <property type="project" value="TreeGrafter"/>
</dbReference>
<dbReference type="GO" id="GO:0120015">
    <property type="term" value="F:sterol transfer activity"/>
    <property type="evidence" value="ECO:0007669"/>
    <property type="project" value="TreeGrafter"/>
</dbReference>
<evidence type="ECO:0000259" key="7">
    <source>
        <dbReference type="PROSITE" id="PS51778"/>
    </source>
</evidence>
<dbReference type="GO" id="GO:0005739">
    <property type="term" value="C:mitochondrion"/>
    <property type="evidence" value="ECO:0007669"/>
    <property type="project" value="TreeGrafter"/>
</dbReference>
<dbReference type="InterPro" id="IPR051482">
    <property type="entry name" value="Cholesterol_transport"/>
</dbReference>
<dbReference type="PANTHER" id="PTHR23319:SF4">
    <property type="entry name" value="GRAM DOMAIN CONTAINING 1B, ISOFORM E"/>
    <property type="match status" value="1"/>
</dbReference>
<comment type="subcellular location">
    <subcellularLocation>
        <location evidence="1">Membrane</location>
        <topology evidence="1">Single-pass membrane protein</topology>
    </subcellularLocation>
</comment>
<keyword evidence="4" id="KW-1133">Transmembrane helix</keyword>
<organism evidence="8 9">
    <name type="scientific">Favolaschia claudopus</name>
    <dbReference type="NCBI Taxonomy" id="2862362"/>
    <lineage>
        <taxon>Eukaryota</taxon>
        <taxon>Fungi</taxon>
        <taxon>Dikarya</taxon>
        <taxon>Basidiomycota</taxon>
        <taxon>Agaricomycotina</taxon>
        <taxon>Agaricomycetes</taxon>
        <taxon>Agaricomycetidae</taxon>
        <taxon>Agaricales</taxon>
        <taxon>Marasmiineae</taxon>
        <taxon>Mycenaceae</taxon>
        <taxon>Favolaschia</taxon>
    </lineage>
</organism>
<accession>A0AAW0E740</accession>
<dbReference type="EMBL" id="JAWWNJ010000002">
    <property type="protein sequence ID" value="KAK7061239.1"/>
    <property type="molecule type" value="Genomic_DNA"/>
</dbReference>
<dbReference type="InterPro" id="IPR004182">
    <property type="entry name" value="GRAM"/>
</dbReference>
<name>A0AAW0E740_9AGAR</name>
<evidence type="ECO:0000313" key="9">
    <source>
        <dbReference type="Proteomes" id="UP001362999"/>
    </source>
</evidence>
<feature type="region of interest" description="Disordered" evidence="6">
    <location>
        <begin position="261"/>
        <end position="388"/>
    </location>
</feature>
<dbReference type="CDD" id="cd13220">
    <property type="entry name" value="PH-GRAM_GRAMDC"/>
    <property type="match status" value="1"/>
</dbReference>
<dbReference type="PROSITE" id="PS51778">
    <property type="entry name" value="VAST"/>
    <property type="match status" value="1"/>
</dbReference>
<dbReference type="Pfam" id="PF02893">
    <property type="entry name" value="GRAM"/>
    <property type="match status" value="1"/>
</dbReference>
<evidence type="ECO:0000256" key="5">
    <source>
        <dbReference type="ARBA" id="ARBA00023136"/>
    </source>
</evidence>
<evidence type="ECO:0000256" key="1">
    <source>
        <dbReference type="ARBA" id="ARBA00004167"/>
    </source>
</evidence>
<keyword evidence="5" id="KW-0472">Membrane</keyword>
<dbReference type="Pfam" id="PF16016">
    <property type="entry name" value="VASt"/>
    <property type="match status" value="1"/>
</dbReference>
<feature type="compositionally biased region" description="Low complexity" evidence="6">
    <location>
        <begin position="88"/>
        <end position="99"/>
    </location>
</feature>
<feature type="domain" description="VASt" evidence="7">
    <location>
        <begin position="511"/>
        <end position="682"/>
    </location>
</feature>
<keyword evidence="9" id="KW-1185">Reference proteome</keyword>
<dbReference type="Gene3D" id="2.30.29.30">
    <property type="entry name" value="Pleckstrin-homology domain (PH domain)/Phosphotyrosine-binding domain (PTB)"/>
    <property type="match status" value="1"/>
</dbReference>
<gene>
    <name evidence="8" type="ORF">R3P38DRAFT_3302474</name>
</gene>
<evidence type="ECO:0000313" key="8">
    <source>
        <dbReference type="EMBL" id="KAK7061239.1"/>
    </source>
</evidence>
<feature type="compositionally biased region" description="Basic residues" evidence="6">
    <location>
        <begin position="226"/>
        <end position="239"/>
    </location>
</feature>
<evidence type="ECO:0000256" key="2">
    <source>
        <dbReference type="ARBA" id="ARBA00006582"/>
    </source>
</evidence>
<feature type="compositionally biased region" description="Pro residues" evidence="6">
    <location>
        <begin position="103"/>
        <end position="118"/>
    </location>
</feature>
<comment type="similarity">
    <text evidence="2">Belongs to the YSP2 family.</text>
</comment>
<protein>
    <recommendedName>
        <fullName evidence="7">VASt domain-containing protein</fullName>
    </recommendedName>
</protein>
<dbReference type="PANTHER" id="PTHR23319">
    <property type="entry name" value="GRAM DOMAIN CONTAINING 1B, ISOFORM E"/>
    <property type="match status" value="1"/>
</dbReference>
<feature type="region of interest" description="Disordered" evidence="6">
    <location>
        <begin position="1"/>
        <end position="242"/>
    </location>
</feature>
<evidence type="ECO:0000256" key="3">
    <source>
        <dbReference type="ARBA" id="ARBA00022692"/>
    </source>
</evidence>
<dbReference type="GO" id="GO:0005789">
    <property type="term" value="C:endoplasmic reticulum membrane"/>
    <property type="evidence" value="ECO:0007669"/>
    <property type="project" value="TreeGrafter"/>
</dbReference>
<dbReference type="InterPro" id="IPR011993">
    <property type="entry name" value="PH-like_dom_sf"/>
</dbReference>
<reference evidence="8 9" key="1">
    <citation type="journal article" date="2024" name="J Genomics">
        <title>Draft genome sequencing and assembly of Favolaschia claudopus CIRM-BRFM 2984 isolated from oak limbs.</title>
        <authorList>
            <person name="Navarro D."/>
            <person name="Drula E."/>
            <person name="Chaduli D."/>
            <person name="Cazenave R."/>
            <person name="Ahrendt S."/>
            <person name="Wang J."/>
            <person name="Lipzen A."/>
            <person name="Daum C."/>
            <person name="Barry K."/>
            <person name="Grigoriev I.V."/>
            <person name="Favel A."/>
            <person name="Rosso M.N."/>
            <person name="Martin F."/>
        </authorList>
    </citation>
    <scope>NUCLEOTIDE SEQUENCE [LARGE SCALE GENOMIC DNA]</scope>
    <source>
        <strain evidence="8 9">CIRM-BRFM 2984</strain>
    </source>
</reference>
<feature type="compositionally biased region" description="Low complexity" evidence="6">
    <location>
        <begin position="361"/>
        <end position="383"/>
    </location>
</feature>
<feature type="compositionally biased region" description="Polar residues" evidence="6">
    <location>
        <begin position="170"/>
        <end position="182"/>
    </location>
</feature>
<dbReference type="GO" id="GO:0140268">
    <property type="term" value="C:endoplasmic reticulum-plasma membrane contact site"/>
    <property type="evidence" value="ECO:0007669"/>
    <property type="project" value="TreeGrafter"/>
</dbReference>
<dbReference type="Proteomes" id="UP001362999">
    <property type="component" value="Unassembled WGS sequence"/>
</dbReference>
<sequence length="888" mass="95566">MAARSRTPSSIDHSTVPSLNSSTVNSSVPSITVNTVGKPVYNHSANPSVTVIPPSPSDSTKSNAPELPTYRPTSQVNGQKIDGLPLDSSSKSEQSNKRSSSPDRPPVPGKPIPAPPADPPRKDRSPQASPRSSTTNLPSVLRQQTSNKSLKQQIQEQLNLVPPVPPLPNSNRSASSQASVPQQDEGPVLTESPTDEREFPSIVPAQTWATSGRRDTDVFSVTSQGQKKKTTRPWRRSAPKKPMGLAGAIAASGLAMANPALTAPQQTNLTPQVMNTNENRSSPSLVTSPLQNPTRRLASPDRNAANHRRHATGASNGQSKSPKSEHKRRRTTGSMRAGSISVSQEGGGEGYFPDEQGEYYSGLEDSSDDGSGSDSGDDSGTGLEDLDLGEDDIPVTGFAVASNKRNADFHDLFPGIPEGDYLIDDYGCALQREILIQGRIYVSENHLCFHANIFGWVTDLSIPIYEITTLEKRMTAFPNIVEGTVIGGAAGPAGAVGHKATTCACGKDGSHFSETAMNTIIPGTPDRIYNLMFASGFMKDFMSVNQKLFDIQVADWAPMTPDSKLLARNMSYIKPLYASLGPKQTKCELRDENVHIDFDDYVSTLTTTRTPDVPSGGVFSVKTRTCMMWASPLTTRVIVTTQVDWTGRSFIKGIIEKSAIDGQKTYHSDLEKAMRTYIAEHQSEFMPEGVEVPLPEPTPDAGPASPGVTGEPISAKQREAERNRRGMQWAWDTFAGAAQVAKTSTKGLLELIHDGWEHSTSTTILYAAIFVLLISNVWTYTRSVDTGRVKARDRELAKVEDRDHFLAGYELAAGHLGITPVVGGPASMTAVTVSPPVITGSGRAVPPTAEDLKIELASISSMLGAMEERMRVIRESVQDMEGSSSNSG</sequence>
<evidence type="ECO:0000256" key="4">
    <source>
        <dbReference type="ARBA" id="ARBA00022989"/>
    </source>
</evidence>
<feature type="compositionally biased region" description="Polar residues" evidence="6">
    <location>
        <begin position="127"/>
        <end position="157"/>
    </location>
</feature>
<dbReference type="AlphaFoldDB" id="A0AAW0E740"/>
<dbReference type="InterPro" id="IPR031968">
    <property type="entry name" value="VASt"/>
</dbReference>
<keyword evidence="3" id="KW-0812">Transmembrane</keyword>
<dbReference type="GO" id="GO:0032366">
    <property type="term" value="P:intracellular sterol transport"/>
    <property type="evidence" value="ECO:0007669"/>
    <property type="project" value="TreeGrafter"/>
</dbReference>
<feature type="compositionally biased region" description="Polar residues" evidence="6">
    <location>
        <begin position="263"/>
        <end position="294"/>
    </location>
</feature>
<feature type="compositionally biased region" description="Polar residues" evidence="6">
    <location>
        <begin position="1"/>
        <end position="35"/>
    </location>
</feature>
<dbReference type="SMART" id="SM00568">
    <property type="entry name" value="GRAM"/>
    <property type="match status" value="1"/>
</dbReference>
<proteinExistence type="inferred from homology"/>
<comment type="caution">
    <text evidence="8">The sequence shown here is derived from an EMBL/GenBank/DDBJ whole genome shotgun (WGS) entry which is preliminary data.</text>
</comment>
<dbReference type="GO" id="GO:0032934">
    <property type="term" value="F:sterol binding"/>
    <property type="evidence" value="ECO:0007669"/>
    <property type="project" value="TreeGrafter"/>
</dbReference>
<evidence type="ECO:0000256" key="6">
    <source>
        <dbReference type="SAM" id="MobiDB-lite"/>
    </source>
</evidence>
<dbReference type="GO" id="GO:0032541">
    <property type="term" value="C:cortical endoplasmic reticulum"/>
    <property type="evidence" value="ECO:0007669"/>
    <property type="project" value="TreeGrafter"/>
</dbReference>